<protein>
    <submittedName>
        <fullName evidence="5">Zmiz1_N domain-containing protein</fullName>
    </submittedName>
</protein>
<feature type="compositionally biased region" description="Low complexity" evidence="1">
    <location>
        <begin position="146"/>
        <end position="157"/>
    </location>
</feature>
<sequence>MKEAYEIEENLNMEVEITYEQHVQQNNERLLSIKEQLNDARGYEKGCRELLTWCSDSRAFHNSFEINLLNVINEVVTVSTRAGYDEELAYMLLKCCHQYRKLLSRQGSMKINRWFEQLKRNKKLKSGITVKKRSRSNTSPKKMALQQQQHPQQHQQQSSFEGDSVTVVNLQADADTTSTINGTTRYD</sequence>
<dbReference type="Proteomes" id="UP000274131">
    <property type="component" value="Unassembled WGS sequence"/>
</dbReference>
<feature type="region of interest" description="Disordered" evidence="1">
    <location>
        <begin position="126"/>
        <end position="161"/>
    </location>
</feature>
<dbReference type="Pfam" id="PF18028">
    <property type="entry name" value="Zmiz1_N"/>
    <property type="match status" value="1"/>
</dbReference>
<reference evidence="3 4" key="2">
    <citation type="submission" date="2018-10" db="EMBL/GenBank/DDBJ databases">
        <authorList>
            <consortium name="Pathogen Informatics"/>
        </authorList>
    </citation>
    <scope>NUCLEOTIDE SEQUENCE [LARGE SCALE GENOMIC DNA]</scope>
</reference>
<dbReference type="EMBL" id="UXUI01009534">
    <property type="protein sequence ID" value="VDD93896.1"/>
    <property type="molecule type" value="Genomic_DNA"/>
</dbReference>
<dbReference type="OrthoDB" id="27975at2759"/>
<dbReference type="InterPro" id="IPR040797">
    <property type="entry name" value="ZMIZ1_N"/>
</dbReference>
<keyword evidence="4" id="KW-1185">Reference proteome</keyword>
<accession>A0A0N4VET4</accession>
<feature type="compositionally biased region" description="Basic residues" evidence="1">
    <location>
        <begin position="126"/>
        <end position="135"/>
    </location>
</feature>
<feature type="domain" description="ZMIZ1 N-terminal" evidence="2">
    <location>
        <begin position="23"/>
        <end position="121"/>
    </location>
</feature>
<name>A0A0N4VET4_ENTVE</name>
<evidence type="ECO:0000256" key="1">
    <source>
        <dbReference type="SAM" id="MobiDB-lite"/>
    </source>
</evidence>
<gene>
    <name evidence="3" type="ORF">EVEC_LOCUS8647</name>
</gene>
<reference evidence="5" key="1">
    <citation type="submission" date="2017-02" db="UniProtKB">
        <authorList>
            <consortium name="WormBaseParasite"/>
        </authorList>
    </citation>
    <scope>IDENTIFICATION</scope>
</reference>
<dbReference type="WBParaSite" id="EVEC_0000920601-mRNA-1">
    <property type="protein sequence ID" value="EVEC_0000920601-mRNA-1"/>
    <property type="gene ID" value="EVEC_0000920601"/>
</dbReference>
<evidence type="ECO:0000313" key="5">
    <source>
        <dbReference type="WBParaSite" id="EVEC_0000920601-mRNA-1"/>
    </source>
</evidence>
<evidence type="ECO:0000313" key="4">
    <source>
        <dbReference type="Proteomes" id="UP000274131"/>
    </source>
</evidence>
<evidence type="ECO:0000313" key="3">
    <source>
        <dbReference type="EMBL" id="VDD93896.1"/>
    </source>
</evidence>
<proteinExistence type="predicted"/>
<dbReference type="STRING" id="51028.A0A0N4VET4"/>
<dbReference type="AlphaFoldDB" id="A0A0N4VET4"/>
<evidence type="ECO:0000259" key="2">
    <source>
        <dbReference type="Pfam" id="PF18028"/>
    </source>
</evidence>
<organism evidence="5">
    <name type="scientific">Enterobius vermicularis</name>
    <name type="common">Human pinworm</name>
    <dbReference type="NCBI Taxonomy" id="51028"/>
    <lineage>
        <taxon>Eukaryota</taxon>
        <taxon>Metazoa</taxon>
        <taxon>Ecdysozoa</taxon>
        <taxon>Nematoda</taxon>
        <taxon>Chromadorea</taxon>
        <taxon>Rhabditida</taxon>
        <taxon>Spirurina</taxon>
        <taxon>Oxyuridomorpha</taxon>
        <taxon>Oxyuroidea</taxon>
        <taxon>Oxyuridae</taxon>
        <taxon>Enterobius</taxon>
    </lineage>
</organism>